<name>A0ABX7PBZ5_9BACT</name>
<keyword evidence="2" id="KW-0902">Two-component regulatory system</keyword>
<keyword evidence="3" id="KW-0805">Transcription regulation</keyword>
<sequence length="226" mass="25682">MRVAILIVEDERRVRAFLTRGLAEEGFRVHECVDGAQARELLLHERFELILLDSMLPGLSGPELLQWLRARQDTTPVIMLTARDAVADRIAALNAGADDYLVKPFSFEELLARIRAILRRVASRASPLLQHADLSLDPVTRKVTRAGVDISLTTREFALLQFLLEHAGEVVSRTRIVEAVWDHDFETFSNIVEVYIRYLRNKVDAPFEKKLIHTVRGVGYALRSRA</sequence>
<dbReference type="PANTHER" id="PTHR48111:SF22">
    <property type="entry name" value="REGULATOR OF RPOS"/>
    <property type="match status" value="1"/>
</dbReference>
<dbReference type="InterPro" id="IPR011006">
    <property type="entry name" value="CheY-like_superfamily"/>
</dbReference>
<dbReference type="SMART" id="SM00862">
    <property type="entry name" value="Trans_reg_C"/>
    <property type="match status" value="1"/>
</dbReference>
<dbReference type="InterPro" id="IPR036388">
    <property type="entry name" value="WH-like_DNA-bd_sf"/>
</dbReference>
<evidence type="ECO:0000313" key="11">
    <source>
        <dbReference type="Proteomes" id="UP000662747"/>
    </source>
</evidence>
<dbReference type="InterPro" id="IPR001789">
    <property type="entry name" value="Sig_transdc_resp-reg_receiver"/>
</dbReference>
<evidence type="ECO:0000256" key="6">
    <source>
        <dbReference type="PROSITE-ProRule" id="PRU00169"/>
    </source>
</evidence>
<dbReference type="InterPro" id="IPR039420">
    <property type="entry name" value="WalR-like"/>
</dbReference>
<evidence type="ECO:0000256" key="2">
    <source>
        <dbReference type="ARBA" id="ARBA00023012"/>
    </source>
</evidence>
<feature type="modified residue" description="4-aspartylphosphate" evidence="6">
    <location>
        <position position="53"/>
    </location>
</feature>
<protein>
    <submittedName>
        <fullName evidence="10">Response regulator transcription factor</fullName>
    </submittedName>
</protein>
<feature type="domain" description="Response regulatory" evidence="8">
    <location>
        <begin position="4"/>
        <end position="118"/>
    </location>
</feature>
<accession>A0ABX7PBZ5</accession>
<keyword evidence="1 6" id="KW-0597">Phosphoprotein</keyword>
<dbReference type="SMART" id="SM00448">
    <property type="entry name" value="REC"/>
    <property type="match status" value="1"/>
</dbReference>
<reference evidence="10 11" key="1">
    <citation type="submission" date="2021-02" db="EMBL/GenBank/DDBJ databases">
        <title>De Novo genome assembly of isolated myxobacteria.</title>
        <authorList>
            <person name="Stevens D.C."/>
        </authorList>
    </citation>
    <scope>NUCLEOTIDE SEQUENCE [LARGE SCALE GENOMIC DNA]</scope>
    <source>
        <strain evidence="11">SCPEA02</strain>
    </source>
</reference>
<dbReference type="PROSITE" id="PS50110">
    <property type="entry name" value="RESPONSE_REGULATORY"/>
    <property type="match status" value="1"/>
</dbReference>
<dbReference type="Gene3D" id="1.10.10.10">
    <property type="entry name" value="Winged helix-like DNA-binding domain superfamily/Winged helix DNA-binding domain"/>
    <property type="match status" value="1"/>
</dbReference>
<dbReference type="InterPro" id="IPR001867">
    <property type="entry name" value="OmpR/PhoB-type_DNA-bd"/>
</dbReference>
<feature type="DNA-binding region" description="OmpR/PhoB-type" evidence="7">
    <location>
        <begin position="126"/>
        <end position="224"/>
    </location>
</feature>
<dbReference type="SUPFAM" id="SSF52172">
    <property type="entry name" value="CheY-like"/>
    <property type="match status" value="1"/>
</dbReference>
<feature type="domain" description="OmpR/PhoB-type" evidence="9">
    <location>
        <begin position="126"/>
        <end position="224"/>
    </location>
</feature>
<evidence type="ECO:0000256" key="3">
    <source>
        <dbReference type="ARBA" id="ARBA00023015"/>
    </source>
</evidence>
<gene>
    <name evidence="10" type="ORF">JY651_04190</name>
</gene>
<dbReference type="PROSITE" id="PS51755">
    <property type="entry name" value="OMPR_PHOB"/>
    <property type="match status" value="1"/>
</dbReference>
<keyword evidence="5" id="KW-0804">Transcription</keyword>
<evidence type="ECO:0000259" key="8">
    <source>
        <dbReference type="PROSITE" id="PS50110"/>
    </source>
</evidence>
<dbReference type="EMBL" id="CP071090">
    <property type="protein sequence ID" value="QSQ27977.1"/>
    <property type="molecule type" value="Genomic_DNA"/>
</dbReference>
<dbReference type="Proteomes" id="UP000662747">
    <property type="component" value="Chromosome"/>
</dbReference>
<dbReference type="Pfam" id="PF00072">
    <property type="entry name" value="Response_reg"/>
    <property type="match status" value="1"/>
</dbReference>
<evidence type="ECO:0000313" key="10">
    <source>
        <dbReference type="EMBL" id="QSQ27977.1"/>
    </source>
</evidence>
<dbReference type="Gene3D" id="6.10.250.690">
    <property type="match status" value="1"/>
</dbReference>
<evidence type="ECO:0000256" key="5">
    <source>
        <dbReference type="ARBA" id="ARBA00023163"/>
    </source>
</evidence>
<organism evidence="10 11">
    <name type="scientific">Pyxidicoccus parkwayensis</name>
    <dbReference type="NCBI Taxonomy" id="2813578"/>
    <lineage>
        <taxon>Bacteria</taxon>
        <taxon>Pseudomonadati</taxon>
        <taxon>Myxococcota</taxon>
        <taxon>Myxococcia</taxon>
        <taxon>Myxococcales</taxon>
        <taxon>Cystobacterineae</taxon>
        <taxon>Myxococcaceae</taxon>
        <taxon>Pyxidicoccus</taxon>
    </lineage>
</organism>
<evidence type="ECO:0000256" key="7">
    <source>
        <dbReference type="PROSITE-ProRule" id="PRU01091"/>
    </source>
</evidence>
<evidence type="ECO:0000259" key="9">
    <source>
        <dbReference type="PROSITE" id="PS51755"/>
    </source>
</evidence>
<dbReference type="Pfam" id="PF00486">
    <property type="entry name" value="Trans_reg_C"/>
    <property type="match status" value="1"/>
</dbReference>
<dbReference type="CDD" id="cd00383">
    <property type="entry name" value="trans_reg_C"/>
    <property type="match status" value="1"/>
</dbReference>
<dbReference type="PANTHER" id="PTHR48111">
    <property type="entry name" value="REGULATOR OF RPOS"/>
    <property type="match status" value="1"/>
</dbReference>
<evidence type="ECO:0000256" key="4">
    <source>
        <dbReference type="ARBA" id="ARBA00023125"/>
    </source>
</evidence>
<keyword evidence="4 7" id="KW-0238">DNA-binding</keyword>
<dbReference type="Gene3D" id="3.40.50.2300">
    <property type="match status" value="1"/>
</dbReference>
<keyword evidence="11" id="KW-1185">Reference proteome</keyword>
<evidence type="ECO:0000256" key="1">
    <source>
        <dbReference type="ARBA" id="ARBA00022553"/>
    </source>
</evidence>
<proteinExistence type="predicted"/>